<gene>
    <name evidence="11" type="ORF">H9906_02495</name>
</gene>
<feature type="domain" description="SSD" evidence="10">
    <location>
        <begin position="248"/>
        <end position="373"/>
    </location>
</feature>
<proteinExistence type="inferred from homology"/>
<evidence type="ECO:0000256" key="9">
    <source>
        <dbReference type="RuleBase" id="RU364070"/>
    </source>
</evidence>
<feature type="non-terminal residue" evidence="11">
    <location>
        <position position="1"/>
    </location>
</feature>
<sequence>IQQGLKVTQSSPNFLLVVGLSSEDGSLSEVDLADYIKRNVQNAISRIPGVGQFQLFAAGKAMRIWVDPEKLVSYNLSMAEFNHAISQQNVLISGGILGSPPNEVGQRVAVPLVLNGQLQSVDEFENIILRSNIEGSIVRVKDVARVEIGADNYQFGARLNGKPTAAFGISLTSDANALATAKAIRAQMEELKEFFPVGVSYAIPYDTSPYIETSITQVVHTLFEALILVFIVMFVFLQNVRYTVIPALVVPVAILGALAVMNVMGFSINVLTMFAMVLAIGILVDDAIVVVENVERIMAEEGLPPLEATRKAMPQITGAIVGITLVLTVVFLPLAFMSGSVGIIYRQFAVAMAISIAFSAFLALSFTPALCATMLKPIPKGHNLEERKGFFGWFNRKFNGLTHRYERVVAGSLRRTGLMMILYLILVGVTILLYMRMPSEFLPEEDQGFAFVNVEVAAGASATRTQEMVEQVEQYFESKPQVRDMITVRGFSFNGSGLNAAIAFVTLKDFAERKGKENSVQTLVSEANQYLPGLPDAIPFSIVPPAITALANASGFDLRLEDRGELGQSALQDGAGQLLGLAAQSDIVQDVRISGLQPAPQWQVTIDREKTAVQGLNFDEVAQLVSTAMGGGYIGKYTNKGWVENVWVQADEPYRMNIEDLMRLQAKNSKGEMVPLRTVISAKPSIAPVQMKRYNSYPSISISGIPKPGYTTGEAMEEMERLVGELPHGFGFEWSSLSFQEIQAAGQNAILMSLSILIVFMVLAALYESWAIPLSVMLAVPLGIFGSVVLATLTGMANNVYFQVGIVTIIGLAAKNAILIVEFAKDTYARTGSLLDATVEASRMRFRPILMTSFAFILGVLPLAIATGAGSASQNAVGIGVIGGMLAATPLSVLMVPAFFVFVLKIFKTKPKVFGEVARQIEQERAQHNSEGQH</sequence>
<dbReference type="InterPro" id="IPR004764">
    <property type="entry name" value="MdtF-like"/>
</dbReference>
<feature type="transmembrane region" description="Helical" evidence="9">
    <location>
        <begin position="312"/>
        <end position="336"/>
    </location>
</feature>
<dbReference type="InterPro" id="IPR000731">
    <property type="entry name" value="SSD"/>
</dbReference>
<keyword evidence="3 9" id="KW-0813">Transport</keyword>
<dbReference type="GO" id="GO:0015562">
    <property type="term" value="F:efflux transmembrane transporter activity"/>
    <property type="evidence" value="ECO:0007669"/>
    <property type="project" value="InterPro"/>
</dbReference>
<feature type="transmembrane region" description="Helical" evidence="9">
    <location>
        <begin position="800"/>
        <end position="821"/>
    </location>
</feature>
<reference evidence="11" key="1">
    <citation type="journal article" date="2021" name="PeerJ">
        <title>Extensive microbial diversity within the chicken gut microbiome revealed by metagenomics and culture.</title>
        <authorList>
            <person name="Gilroy R."/>
            <person name="Ravi A."/>
            <person name="Getino M."/>
            <person name="Pursley I."/>
            <person name="Horton D.L."/>
            <person name="Alikhan N.F."/>
            <person name="Baker D."/>
            <person name="Gharbi K."/>
            <person name="Hall N."/>
            <person name="Watson M."/>
            <person name="Adriaenssens E.M."/>
            <person name="Foster-Nyarko E."/>
            <person name="Jarju S."/>
            <person name="Secka A."/>
            <person name="Antonio M."/>
            <person name="Oren A."/>
            <person name="Chaudhuri R.R."/>
            <person name="La Ragione R."/>
            <person name="Hildebrand F."/>
            <person name="Pallen M.J."/>
        </authorList>
    </citation>
    <scope>NUCLEOTIDE SEQUENCE</scope>
    <source>
        <strain evidence="11">9264</strain>
    </source>
</reference>
<dbReference type="InterPro" id="IPR027463">
    <property type="entry name" value="AcrB_DN_DC_subdom"/>
</dbReference>
<dbReference type="SUPFAM" id="SSF82714">
    <property type="entry name" value="Multidrug efflux transporter AcrB TolC docking domain, DN and DC subdomains"/>
    <property type="match status" value="2"/>
</dbReference>
<keyword evidence="7 9" id="KW-1133">Transmembrane helix</keyword>
<dbReference type="SUPFAM" id="SSF82866">
    <property type="entry name" value="Multidrug efflux transporter AcrB transmembrane domain"/>
    <property type="match status" value="2"/>
</dbReference>
<dbReference type="Gene3D" id="3.30.70.1320">
    <property type="entry name" value="Multidrug efflux transporter AcrB pore domain like"/>
    <property type="match status" value="1"/>
</dbReference>
<keyword evidence="8 9" id="KW-0472">Membrane</keyword>
<evidence type="ECO:0000256" key="5">
    <source>
        <dbReference type="ARBA" id="ARBA00022519"/>
    </source>
</evidence>
<evidence type="ECO:0000259" key="10">
    <source>
        <dbReference type="PROSITE" id="PS50156"/>
    </source>
</evidence>
<evidence type="ECO:0000256" key="4">
    <source>
        <dbReference type="ARBA" id="ARBA00022475"/>
    </source>
</evidence>
<evidence type="ECO:0000256" key="2">
    <source>
        <dbReference type="ARBA" id="ARBA00010942"/>
    </source>
</evidence>
<dbReference type="PRINTS" id="PR00702">
    <property type="entry name" value="ACRIFLAVINRP"/>
</dbReference>
<evidence type="ECO:0000256" key="7">
    <source>
        <dbReference type="ARBA" id="ARBA00022989"/>
    </source>
</evidence>
<dbReference type="PANTHER" id="PTHR32063:SF10">
    <property type="entry name" value="EFFLUX PUMP MEMBRANE TRANSPORTER"/>
    <property type="match status" value="1"/>
</dbReference>
<dbReference type="GO" id="GO:0009636">
    <property type="term" value="P:response to toxic substance"/>
    <property type="evidence" value="ECO:0007669"/>
    <property type="project" value="UniProtKB-ARBA"/>
</dbReference>
<accession>A0A9D2RGB7</accession>
<dbReference type="AlphaFoldDB" id="A0A9D2RGB7"/>
<dbReference type="NCBIfam" id="TIGR00915">
    <property type="entry name" value="2A0602"/>
    <property type="match status" value="1"/>
</dbReference>
<evidence type="ECO:0000256" key="8">
    <source>
        <dbReference type="ARBA" id="ARBA00023136"/>
    </source>
</evidence>
<evidence type="ECO:0000313" key="12">
    <source>
        <dbReference type="Proteomes" id="UP000823889"/>
    </source>
</evidence>
<dbReference type="GO" id="GO:0005886">
    <property type="term" value="C:plasma membrane"/>
    <property type="evidence" value="ECO:0007669"/>
    <property type="project" value="UniProtKB-SubCell"/>
</dbReference>
<comment type="caution">
    <text evidence="11">The sequence shown here is derived from an EMBL/GenBank/DDBJ whole genome shotgun (WGS) entry which is preliminary data.</text>
</comment>
<feature type="transmembrane region" description="Helical" evidence="9">
    <location>
        <begin position="417"/>
        <end position="435"/>
    </location>
</feature>
<feature type="transmembrane region" description="Helical" evidence="9">
    <location>
        <begin position="849"/>
        <end position="870"/>
    </location>
</feature>
<feature type="transmembrane region" description="Helical" evidence="9">
    <location>
        <begin position="270"/>
        <end position="291"/>
    </location>
</feature>
<reference evidence="11" key="2">
    <citation type="submission" date="2021-04" db="EMBL/GenBank/DDBJ databases">
        <authorList>
            <person name="Gilroy R."/>
        </authorList>
    </citation>
    <scope>NUCLEOTIDE SEQUENCE</scope>
    <source>
        <strain evidence="11">9264</strain>
    </source>
</reference>
<keyword evidence="4" id="KW-1003">Cell membrane</keyword>
<dbReference type="Gene3D" id="3.30.70.1430">
    <property type="entry name" value="Multidrug efflux transporter AcrB pore domain"/>
    <property type="match status" value="2"/>
</dbReference>
<dbReference type="PROSITE" id="PS50156">
    <property type="entry name" value="SSD"/>
    <property type="match status" value="1"/>
</dbReference>
<dbReference type="SUPFAM" id="SSF82693">
    <property type="entry name" value="Multidrug efflux transporter AcrB pore domain, PN1, PN2, PC1 and PC2 subdomains"/>
    <property type="match status" value="2"/>
</dbReference>
<dbReference type="Pfam" id="PF00873">
    <property type="entry name" value="ACR_tran"/>
    <property type="match status" value="1"/>
</dbReference>
<dbReference type="PANTHER" id="PTHR32063">
    <property type="match status" value="1"/>
</dbReference>
<dbReference type="FunFam" id="1.20.1640.10:FF:000001">
    <property type="entry name" value="Efflux pump membrane transporter"/>
    <property type="match status" value="1"/>
</dbReference>
<feature type="transmembrane region" description="Helical" evidence="9">
    <location>
        <begin position="348"/>
        <end position="371"/>
    </location>
</feature>
<feature type="transmembrane region" description="Helical" evidence="9">
    <location>
        <begin position="774"/>
        <end position="794"/>
    </location>
</feature>
<dbReference type="Gene3D" id="3.30.2090.10">
    <property type="entry name" value="Multidrug efflux transporter AcrB TolC docking domain, DN and DC subdomains"/>
    <property type="match status" value="2"/>
</dbReference>
<feature type="transmembrane region" description="Helical" evidence="9">
    <location>
        <begin position="244"/>
        <end position="264"/>
    </location>
</feature>
<comment type="subcellular location">
    <subcellularLocation>
        <location evidence="1 9">Cell inner membrane</location>
        <topology evidence="1 9">Multi-pass membrane protein</topology>
    </subcellularLocation>
</comment>
<dbReference type="GO" id="GO:0042910">
    <property type="term" value="F:xenobiotic transmembrane transporter activity"/>
    <property type="evidence" value="ECO:0007669"/>
    <property type="project" value="TreeGrafter"/>
</dbReference>
<feature type="transmembrane region" description="Helical" evidence="9">
    <location>
        <begin position="876"/>
        <end position="904"/>
    </location>
</feature>
<comment type="similarity">
    <text evidence="2 9">Belongs to the resistance-nodulation-cell division (RND) (TC 2.A.6) family.</text>
</comment>
<dbReference type="InterPro" id="IPR001036">
    <property type="entry name" value="Acrflvin-R"/>
</dbReference>
<evidence type="ECO:0000256" key="1">
    <source>
        <dbReference type="ARBA" id="ARBA00004429"/>
    </source>
</evidence>
<dbReference type="Proteomes" id="UP000823889">
    <property type="component" value="Unassembled WGS sequence"/>
</dbReference>
<dbReference type="Gene3D" id="3.30.70.1440">
    <property type="entry name" value="Multidrug efflux transporter AcrB pore domain"/>
    <property type="match status" value="1"/>
</dbReference>
<name>A0A9D2RGB7_9BURK</name>
<dbReference type="EMBL" id="DWUQ01000046">
    <property type="protein sequence ID" value="HJD43882.1"/>
    <property type="molecule type" value="Genomic_DNA"/>
</dbReference>
<keyword evidence="6 9" id="KW-0812">Transmembrane</keyword>
<evidence type="ECO:0000256" key="6">
    <source>
        <dbReference type="ARBA" id="ARBA00022692"/>
    </source>
</evidence>
<evidence type="ECO:0000313" key="11">
    <source>
        <dbReference type="EMBL" id="HJD43882.1"/>
    </source>
</evidence>
<keyword evidence="5 9" id="KW-0997">Cell inner membrane</keyword>
<protein>
    <recommendedName>
        <fullName evidence="9">Efflux pump membrane transporter</fullName>
    </recommendedName>
</protein>
<comment type="caution">
    <text evidence="9">Lacks conserved residue(s) required for the propagation of feature annotation.</text>
</comment>
<organism evidence="11 12">
    <name type="scientific">Candidatus Paenalcaligenes intestinipullorum</name>
    <dbReference type="NCBI Taxonomy" id="2838718"/>
    <lineage>
        <taxon>Bacteria</taxon>
        <taxon>Pseudomonadati</taxon>
        <taxon>Pseudomonadota</taxon>
        <taxon>Betaproteobacteria</taxon>
        <taxon>Burkholderiales</taxon>
        <taxon>Alcaligenaceae</taxon>
        <taxon>Paenalcaligenes</taxon>
    </lineage>
</organism>
<dbReference type="Gene3D" id="1.20.1640.10">
    <property type="entry name" value="Multidrug efflux transporter AcrB transmembrane domain"/>
    <property type="match status" value="2"/>
</dbReference>
<feature type="transmembrane region" description="Helical" evidence="9">
    <location>
        <begin position="749"/>
        <end position="767"/>
    </location>
</feature>
<feature type="transmembrane region" description="Helical" evidence="9">
    <location>
        <begin position="218"/>
        <end position="237"/>
    </location>
</feature>
<evidence type="ECO:0000256" key="3">
    <source>
        <dbReference type="ARBA" id="ARBA00022448"/>
    </source>
</evidence>